<name>A0A515ERA9_9BURK</name>
<dbReference type="AlphaFoldDB" id="A0A515ERA9"/>
<accession>A0A515ERA9</accession>
<sequence length="102" mass="10741">MTVIDVLARSAGLEKAWASTAVGQAAGANIKVLRMDEAAYAAESHDFTEALLVLEGCMRLEIDDKVVEVQAGQLYLVPQGVPHAVAPGSHGTLLIIDPPPNH</sequence>
<dbReference type="Proteomes" id="UP000317365">
    <property type="component" value="Chromosome"/>
</dbReference>
<dbReference type="InterPro" id="IPR011051">
    <property type="entry name" value="RmlC_Cupin_sf"/>
</dbReference>
<evidence type="ECO:0000259" key="1">
    <source>
        <dbReference type="Pfam" id="PF07883"/>
    </source>
</evidence>
<organism evidence="2 3">
    <name type="scientific">Rhodoferax aquaticus</name>
    <dbReference type="NCBI Taxonomy" id="2527691"/>
    <lineage>
        <taxon>Bacteria</taxon>
        <taxon>Pseudomonadati</taxon>
        <taxon>Pseudomonadota</taxon>
        <taxon>Betaproteobacteria</taxon>
        <taxon>Burkholderiales</taxon>
        <taxon>Comamonadaceae</taxon>
        <taxon>Rhodoferax</taxon>
    </lineage>
</organism>
<protein>
    <submittedName>
        <fullName evidence="2">Cupin domain-containing protein</fullName>
    </submittedName>
</protein>
<reference evidence="3" key="1">
    <citation type="submission" date="2019-02" db="EMBL/GenBank/DDBJ databases">
        <title>Complete genome sequence of Rhodoferax sp. Gr-4.</title>
        <authorList>
            <person name="Jin L."/>
        </authorList>
    </citation>
    <scope>NUCLEOTIDE SEQUENCE [LARGE SCALE GENOMIC DNA]</scope>
    <source>
        <strain evidence="3">Gr-4</strain>
    </source>
</reference>
<dbReference type="Pfam" id="PF07883">
    <property type="entry name" value="Cupin_2"/>
    <property type="match status" value="1"/>
</dbReference>
<dbReference type="RefSeq" id="WP_142812364.1">
    <property type="nucleotide sequence ID" value="NZ_CP036282.1"/>
</dbReference>
<evidence type="ECO:0000313" key="3">
    <source>
        <dbReference type="Proteomes" id="UP000317365"/>
    </source>
</evidence>
<dbReference type="Gene3D" id="2.60.120.10">
    <property type="entry name" value="Jelly Rolls"/>
    <property type="match status" value="1"/>
</dbReference>
<dbReference type="SUPFAM" id="SSF51182">
    <property type="entry name" value="RmlC-like cupins"/>
    <property type="match status" value="1"/>
</dbReference>
<dbReference type="InterPro" id="IPR014710">
    <property type="entry name" value="RmlC-like_jellyroll"/>
</dbReference>
<gene>
    <name evidence="2" type="ORF">EXZ61_14080</name>
</gene>
<reference evidence="3" key="2">
    <citation type="journal article" date="2020" name="Int. J. Syst. Evol. Microbiol.">
        <title>Genomic insights into a novel species Rhodoferax aquaticus sp. nov., isolated from freshwater.</title>
        <authorList>
            <person name="Li T."/>
            <person name="Zhuo Y."/>
            <person name="Jin C.Z."/>
            <person name="Wu X."/>
            <person name="Ko S.R."/>
            <person name="Jin F.J."/>
            <person name="Ahn C.Y."/>
            <person name="Oh H.M."/>
            <person name="Lee H.G."/>
            <person name="Jin L."/>
        </authorList>
    </citation>
    <scope>NUCLEOTIDE SEQUENCE [LARGE SCALE GENOMIC DNA]</scope>
    <source>
        <strain evidence="3">Gr-4</strain>
    </source>
</reference>
<dbReference type="InterPro" id="IPR013096">
    <property type="entry name" value="Cupin_2"/>
</dbReference>
<evidence type="ECO:0000313" key="2">
    <source>
        <dbReference type="EMBL" id="QDL55204.1"/>
    </source>
</evidence>
<proteinExistence type="predicted"/>
<keyword evidence="3" id="KW-1185">Reference proteome</keyword>
<feature type="domain" description="Cupin type-2" evidence="1">
    <location>
        <begin position="42"/>
        <end position="86"/>
    </location>
</feature>
<dbReference type="EMBL" id="CP036282">
    <property type="protein sequence ID" value="QDL55204.1"/>
    <property type="molecule type" value="Genomic_DNA"/>
</dbReference>
<dbReference type="KEGG" id="rhg:EXZ61_14080"/>